<feature type="transmembrane region" description="Helical" evidence="2">
    <location>
        <begin position="48"/>
        <end position="69"/>
    </location>
</feature>
<feature type="compositionally biased region" description="Low complexity" evidence="1">
    <location>
        <begin position="102"/>
        <end position="117"/>
    </location>
</feature>
<evidence type="ECO:0000256" key="2">
    <source>
        <dbReference type="SAM" id="Phobius"/>
    </source>
</evidence>
<keyword evidence="4" id="KW-1185">Reference proteome</keyword>
<feature type="region of interest" description="Disordered" evidence="1">
    <location>
        <begin position="102"/>
        <end position="228"/>
    </location>
</feature>
<gene>
    <name evidence="3" type="ORF">BJ983_005302</name>
</gene>
<feature type="compositionally biased region" description="Pro residues" evidence="1">
    <location>
        <begin position="138"/>
        <end position="149"/>
    </location>
</feature>
<sequence length="399" mass="39707">MPDATSRTTTAEPETETKASATGLTLPQIMAGALAAATAAILGSFLGVIGTIGGAAAASVISTVGSALYQKSLERTRDAVKSRLVVNQVAGTKVATAVARATGQAAGPQAGRPNGARPDPPPRPGVPGVAGAVGPGGRPMPPMSPPYGAPVPSGVPTRRLPNGTVVPVGPQQLRAGGRTVATRLDANGRPNGEPVDPTHRIPNARTPGGGNPTQVVPPLGPDGRPLAGPTRQMPMGGPFPPSAGLPTAHLAHGPGGDDPTALAPAVADATPWYRRFGWKTWVTLGGVAASVFAIGLLASFAVESATGHPLSGGTSGTSVGAIFGQNTEAPPTSETSSTEEPSDTDATTTTSSDQGSGRDGAERSTTTRAPSTTTSQPQQQNPLSSLVPRFNDQGGSTGN</sequence>
<dbReference type="RefSeq" id="WP_179796552.1">
    <property type="nucleotide sequence ID" value="NZ_BAABHP010000001.1"/>
</dbReference>
<dbReference type="Proteomes" id="UP000535890">
    <property type="component" value="Unassembled WGS sequence"/>
</dbReference>
<feature type="compositionally biased region" description="Low complexity" evidence="1">
    <location>
        <begin position="364"/>
        <end position="385"/>
    </location>
</feature>
<keyword evidence="2" id="KW-0812">Transmembrane</keyword>
<feature type="compositionally biased region" description="Low complexity" evidence="1">
    <location>
        <begin position="327"/>
        <end position="353"/>
    </location>
</feature>
<protein>
    <submittedName>
        <fullName evidence="3">Uncharacterized protein</fullName>
    </submittedName>
</protein>
<keyword evidence="2" id="KW-0472">Membrane</keyword>
<organism evidence="3 4">
    <name type="scientific">Actinomycetospora corticicola</name>
    <dbReference type="NCBI Taxonomy" id="663602"/>
    <lineage>
        <taxon>Bacteria</taxon>
        <taxon>Bacillati</taxon>
        <taxon>Actinomycetota</taxon>
        <taxon>Actinomycetes</taxon>
        <taxon>Pseudonocardiales</taxon>
        <taxon>Pseudonocardiaceae</taxon>
        <taxon>Actinomycetospora</taxon>
    </lineage>
</organism>
<proteinExistence type="predicted"/>
<feature type="region of interest" description="Disordered" evidence="1">
    <location>
        <begin position="1"/>
        <end position="21"/>
    </location>
</feature>
<accession>A0A7Y9E1G8</accession>
<dbReference type="EMBL" id="JACCBN010000001">
    <property type="protein sequence ID" value="NYD39200.1"/>
    <property type="molecule type" value="Genomic_DNA"/>
</dbReference>
<reference evidence="3 4" key="1">
    <citation type="submission" date="2020-07" db="EMBL/GenBank/DDBJ databases">
        <title>Sequencing the genomes of 1000 actinobacteria strains.</title>
        <authorList>
            <person name="Klenk H.-P."/>
        </authorList>
    </citation>
    <scope>NUCLEOTIDE SEQUENCE [LARGE SCALE GENOMIC DNA]</scope>
    <source>
        <strain evidence="3 4">DSM 45772</strain>
    </source>
</reference>
<feature type="transmembrane region" description="Helical" evidence="2">
    <location>
        <begin position="281"/>
        <end position="302"/>
    </location>
</feature>
<comment type="caution">
    <text evidence="3">The sequence shown here is derived from an EMBL/GenBank/DDBJ whole genome shotgun (WGS) entry which is preliminary data.</text>
</comment>
<evidence type="ECO:0000313" key="3">
    <source>
        <dbReference type="EMBL" id="NYD39200.1"/>
    </source>
</evidence>
<name>A0A7Y9E1G8_9PSEU</name>
<keyword evidence="2" id="KW-1133">Transmembrane helix</keyword>
<dbReference type="AlphaFoldDB" id="A0A7Y9E1G8"/>
<feature type="region of interest" description="Disordered" evidence="1">
    <location>
        <begin position="306"/>
        <end position="399"/>
    </location>
</feature>
<evidence type="ECO:0000313" key="4">
    <source>
        <dbReference type="Proteomes" id="UP000535890"/>
    </source>
</evidence>
<evidence type="ECO:0000256" key="1">
    <source>
        <dbReference type="SAM" id="MobiDB-lite"/>
    </source>
</evidence>
<feature type="transmembrane region" description="Helical" evidence="2">
    <location>
        <begin position="21"/>
        <end position="42"/>
    </location>
</feature>